<protein>
    <submittedName>
        <fullName evidence="2">Uncharacterized protein</fullName>
    </submittedName>
</protein>
<keyword evidence="3" id="KW-1185">Reference proteome</keyword>
<dbReference type="AlphaFoldDB" id="A0AAV7MBM1"/>
<accession>A0AAV7MBM1</accession>
<feature type="compositionally biased region" description="Acidic residues" evidence="1">
    <location>
        <begin position="52"/>
        <end position="69"/>
    </location>
</feature>
<dbReference type="Proteomes" id="UP001066276">
    <property type="component" value="Chromosome 10"/>
</dbReference>
<organism evidence="2 3">
    <name type="scientific">Pleurodeles waltl</name>
    <name type="common">Iberian ribbed newt</name>
    <dbReference type="NCBI Taxonomy" id="8319"/>
    <lineage>
        <taxon>Eukaryota</taxon>
        <taxon>Metazoa</taxon>
        <taxon>Chordata</taxon>
        <taxon>Craniata</taxon>
        <taxon>Vertebrata</taxon>
        <taxon>Euteleostomi</taxon>
        <taxon>Amphibia</taxon>
        <taxon>Batrachia</taxon>
        <taxon>Caudata</taxon>
        <taxon>Salamandroidea</taxon>
        <taxon>Salamandridae</taxon>
        <taxon>Pleurodelinae</taxon>
        <taxon>Pleurodeles</taxon>
    </lineage>
</organism>
<dbReference type="EMBL" id="JANPWB010000014">
    <property type="protein sequence ID" value="KAJ1099902.1"/>
    <property type="molecule type" value="Genomic_DNA"/>
</dbReference>
<comment type="caution">
    <text evidence="2">The sequence shown here is derived from an EMBL/GenBank/DDBJ whole genome shotgun (WGS) entry which is preliminary data.</text>
</comment>
<proteinExistence type="predicted"/>
<feature type="region of interest" description="Disordered" evidence="1">
    <location>
        <begin position="50"/>
        <end position="69"/>
    </location>
</feature>
<evidence type="ECO:0000313" key="2">
    <source>
        <dbReference type="EMBL" id="KAJ1099902.1"/>
    </source>
</evidence>
<evidence type="ECO:0000256" key="1">
    <source>
        <dbReference type="SAM" id="MobiDB-lite"/>
    </source>
</evidence>
<name>A0AAV7MBM1_PLEWA</name>
<reference evidence="2" key="1">
    <citation type="journal article" date="2022" name="bioRxiv">
        <title>Sequencing and chromosome-scale assembly of the giantPleurodeles waltlgenome.</title>
        <authorList>
            <person name="Brown T."/>
            <person name="Elewa A."/>
            <person name="Iarovenko S."/>
            <person name="Subramanian E."/>
            <person name="Araus A.J."/>
            <person name="Petzold A."/>
            <person name="Susuki M."/>
            <person name="Suzuki K.-i.T."/>
            <person name="Hayashi T."/>
            <person name="Toyoda A."/>
            <person name="Oliveira C."/>
            <person name="Osipova E."/>
            <person name="Leigh N.D."/>
            <person name="Simon A."/>
            <person name="Yun M.H."/>
        </authorList>
    </citation>
    <scope>NUCLEOTIDE SEQUENCE</scope>
    <source>
        <strain evidence="2">20211129_DDA</strain>
        <tissue evidence="2">Liver</tissue>
    </source>
</reference>
<gene>
    <name evidence="2" type="ORF">NDU88_004995</name>
</gene>
<sequence>MLGVHVIPHNQTLFDEETFTLHRAALDPKFPDPCNSRSCRRELRPLVGTKDEVEEAQDAEGEEEEITNI</sequence>
<evidence type="ECO:0000313" key="3">
    <source>
        <dbReference type="Proteomes" id="UP001066276"/>
    </source>
</evidence>